<dbReference type="RefSeq" id="WP_217634437.1">
    <property type="nucleotide sequence ID" value="NZ_FNPZ01000005.1"/>
</dbReference>
<dbReference type="PANTHER" id="PTHR13696">
    <property type="entry name" value="P-LOOP CONTAINING NUCLEOSIDE TRIPHOSPHATE HYDROLASE"/>
    <property type="match status" value="1"/>
</dbReference>
<feature type="domain" description="AAA" evidence="2">
    <location>
        <begin position="11"/>
        <end position="187"/>
    </location>
</feature>
<evidence type="ECO:0000313" key="3">
    <source>
        <dbReference type="EMBL" id="SDZ48401.1"/>
    </source>
</evidence>
<dbReference type="AlphaFoldDB" id="A0A1H3TEZ6"/>
<dbReference type="InterPro" id="IPR050678">
    <property type="entry name" value="DNA_Partitioning_ATPase"/>
</dbReference>
<keyword evidence="4" id="KW-1185">Reference proteome</keyword>
<dbReference type="InterPro" id="IPR025669">
    <property type="entry name" value="AAA_dom"/>
</dbReference>
<proteinExistence type="predicted"/>
<reference evidence="3 4" key="1">
    <citation type="submission" date="2016-10" db="EMBL/GenBank/DDBJ databases">
        <authorList>
            <person name="de Groot N.N."/>
        </authorList>
    </citation>
    <scope>NUCLEOTIDE SEQUENCE [LARGE SCALE GENOMIC DNA]</scope>
    <source>
        <strain evidence="3 4">CGMCC 4.3491</strain>
    </source>
</reference>
<dbReference type="Proteomes" id="UP000198891">
    <property type="component" value="Unassembled WGS sequence"/>
</dbReference>
<accession>A0A1H3TEZ6</accession>
<dbReference type="STRING" id="381665.SAMN05216554_4122"/>
<dbReference type="EMBL" id="FNPZ01000005">
    <property type="protein sequence ID" value="SDZ48401.1"/>
    <property type="molecule type" value="Genomic_DNA"/>
</dbReference>
<dbReference type="Pfam" id="PF13614">
    <property type="entry name" value="AAA_31"/>
    <property type="match status" value="1"/>
</dbReference>
<dbReference type="Gene3D" id="3.40.50.300">
    <property type="entry name" value="P-loop containing nucleotide triphosphate hydrolases"/>
    <property type="match status" value="1"/>
</dbReference>
<protein>
    <submittedName>
        <fullName evidence="3">Cellulose biosynthesis protein BcsQ</fullName>
    </submittedName>
</protein>
<gene>
    <name evidence="3" type="ORF">SAMN05216554_4122</name>
</gene>
<evidence type="ECO:0000256" key="1">
    <source>
        <dbReference type="SAM" id="Coils"/>
    </source>
</evidence>
<keyword evidence="1" id="KW-0175">Coiled coil</keyword>
<dbReference type="CDD" id="cd02042">
    <property type="entry name" value="ParAB_family"/>
    <property type="match status" value="1"/>
</dbReference>
<dbReference type="InterPro" id="IPR027417">
    <property type="entry name" value="P-loop_NTPase"/>
</dbReference>
<evidence type="ECO:0000313" key="4">
    <source>
        <dbReference type="Proteomes" id="UP000198891"/>
    </source>
</evidence>
<dbReference type="SUPFAM" id="SSF52540">
    <property type="entry name" value="P-loop containing nucleoside triphosphate hydrolases"/>
    <property type="match status" value="1"/>
</dbReference>
<evidence type="ECO:0000259" key="2">
    <source>
        <dbReference type="Pfam" id="PF13614"/>
    </source>
</evidence>
<feature type="coiled-coil region" evidence="1">
    <location>
        <begin position="290"/>
        <end position="317"/>
    </location>
</feature>
<organism evidence="3 4">
    <name type="scientific">Herbiconiux ginsengi</name>
    <dbReference type="NCBI Taxonomy" id="381665"/>
    <lineage>
        <taxon>Bacteria</taxon>
        <taxon>Bacillati</taxon>
        <taxon>Actinomycetota</taxon>
        <taxon>Actinomycetes</taxon>
        <taxon>Micrococcales</taxon>
        <taxon>Microbacteriaceae</taxon>
        <taxon>Herbiconiux</taxon>
    </lineage>
</organism>
<sequence length="318" mass="34058">MAEIDRSVLQRTVAVINNKGGVGKTTLTTNVGGLLAASGWRVLIVDLDHQGNAGLDLGYRNTEKDDDGANLLKALIMNEDLHPVEVRPNLDVVVGGSLLENANGPQPASASKRGDARLSVARALEPIAGDYDIILLDCPPSSDVIQSAAVAAARYVLVPVKTDRASLEGLALTANRLSAIYQLNPDIDLLGIVLFSSTTSAVKVREEFVNQIVEVLISDDAGPEERDAAKKSIFDNFVRNAEAVANSARNKGVLVHELDEQVRKADKWWVSLRKGEPAKRVGPASSKSVADDLQAITQELVARLTELEAETEVEEANV</sequence>
<name>A0A1H3TEZ6_9MICO</name>
<dbReference type="PANTHER" id="PTHR13696:SF99">
    <property type="entry name" value="COBYRINIC ACID AC-DIAMIDE SYNTHASE"/>
    <property type="match status" value="1"/>
</dbReference>